<feature type="compositionally biased region" description="Basic residues" evidence="1">
    <location>
        <begin position="1"/>
        <end position="10"/>
    </location>
</feature>
<dbReference type="Ensembl" id="ENSMICT00000065703.1">
    <property type="protein sequence ID" value="ENSMICP00000049541.1"/>
    <property type="gene ID" value="ENSMICG00000045677.1"/>
</dbReference>
<feature type="compositionally biased region" description="Polar residues" evidence="1">
    <location>
        <begin position="93"/>
        <end position="107"/>
    </location>
</feature>
<evidence type="ECO:0000313" key="2">
    <source>
        <dbReference type="Ensembl" id="ENSMICP00000049541.1"/>
    </source>
</evidence>
<gene>
    <name evidence="2" type="primary">SPATA33</name>
</gene>
<dbReference type="RefSeq" id="XP_012592705.1">
    <property type="nucleotide sequence ID" value="XM_012737251.2"/>
</dbReference>
<dbReference type="PANTHER" id="PTHR38649">
    <property type="entry name" value="SPERMATOGENESIS-ASSOCIATED PROTEIN 33"/>
    <property type="match status" value="1"/>
</dbReference>
<dbReference type="AlphaFoldDB" id="A0A8B7EE13"/>
<dbReference type="Proteomes" id="UP000694394">
    <property type="component" value="Chromosome 20"/>
</dbReference>
<feature type="region of interest" description="Disordered" evidence="1">
    <location>
        <begin position="1"/>
        <end position="121"/>
    </location>
</feature>
<reference evidence="2" key="2">
    <citation type="submission" date="2025-08" db="UniProtKB">
        <authorList>
            <consortium name="Ensembl"/>
        </authorList>
    </citation>
    <scope>IDENTIFICATION</scope>
</reference>
<dbReference type="KEGG" id="mmur:105855944"/>
<dbReference type="Pfam" id="PF15382">
    <property type="entry name" value="DUF4609"/>
    <property type="match status" value="1"/>
</dbReference>
<sequence length="140" mass="15755">MGISKSRHTPRKGEEEKKEVTSSSPRPKEKLAEKHPQEAKQAEREGEKPADLRSGADTAKHQQQPSASSKEKPDAKQKSTRKKSIIPQIIITRASNETLSSFGSSGSEEQRTIREHTTWGLYHRHRNPSTVDAYNARTKQ</sequence>
<dbReference type="GO" id="GO:0005737">
    <property type="term" value="C:cytoplasm"/>
    <property type="evidence" value="ECO:0007669"/>
    <property type="project" value="TreeGrafter"/>
</dbReference>
<reference evidence="2" key="3">
    <citation type="submission" date="2025-09" db="UniProtKB">
        <authorList>
            <consortium name="Ensembl"/>
        </authorList>
    </citation>
    <scope>IDENTIFICATION</scope>
</reference>
<dbReference type="OrthoDB" id="9838277at2759"/>
<proteinExistence type="predicted"/>
<dbReference type="EMBL" id="ABDC03023243">
    <property type="status" value="NOT_ANNOTATED_CDS"/>
    <property type="molecule type" value="Genomic_DNA"/>
</dbReference>
<dbReference type="PANTHER" id="PTHR38649:SF1">
    <property type="entry name" value="SPERMATOGENESIS-ASSOCIATED PROTEIN 33"/>
    <property type="match status" value="1"/>
</dbReference>
<dbReference type="GO" id="GO:0005634">
    <property type="term" value="C:nucleus"/>
    <property type="evidence" value="ECO:0007669"/>
    <property type="project" value="TreeGrafter"/>
</dbReference>
<organism evidence="2 3">
    <name type="scientific">Microcebus murinus</name>
    <name type="common">Gray mouse lemur</name>
    <name type="synonym">Lemur murinus</name>
    <dbReference type="NCBI Taxonomy" id="30608"/>
    <lineage>
        <taxon>Eukaryota</taxon>
        <taxon>Metazoa</taxon>
        <taxon>Chordata</taxon>
        <taxon>Craniata</taxon>
        <taxon>Vertebrata</taxon>
        <taxon>Euteleostomi</taxon>
        <taxon>Mammalia</taxon>
        <taxon>Eutheria</taxon>
        <taxon>Euarchontoglires</taxon>
        <taxon>Primates</taxon>
        <taxon>Strepsirrhini</taxon>
        <taxon>Lemuriformes</taxon>
        <taxon>Cheirogaleidae</taxon>
        <taxon>Microcebus</taxon>
    </lineage>
</organism>
<reference evidence="2" key="1">
    <citation type="submission" date="2016-12" db="EMBL/GenBank/DDBJ databases">
        <title>Mouse lemur reference genome and diversity panel.</title>
        <authorList>
            <person name="Harris R."/>
            <person name="Larsen P."/>
            <person name="Liu Y."/>
            <person name="Hughes D.S."/>
            <person name="Murali S."/>
            <person name="Raveendran M."/>
            <person name="Korchina V."/>
            <person name="Wang M."/>
            <person name="Jhangiani S."/>
            <person name="Bandaranaike D."/>
            <person name="Bellair M."/>
            <person name="Blankenburg K."/>
            <person name="Chao H."/>
            <person name="Dahdouli M."/>
            <person name="Dinh H."/>
            <person name="Doddapaneni H."/>
            <person name="English A."/>
            <person name="Firestine M."/>
            <person name="Gnanaolivu R."/>
            <person name="Gross S."/>
            <person name="Hernandez B."/>
            <person name="Javaid M."/>
            <person name="Jayaseelan J."/>
            <person name="Jones J."/>
            <person name="Khan Z."/>
            <person name="Kovar C."/>
            <person name="Kurapati P."/>
            <person name="Le B."/>
            <person name="Lee S."/>
            <person name="Li M."/>
            <person name="Mathew T."/>
            <person name="Narasimhan A."/>
            <person name="Ngo D."/>
            <person name="Nguyen L."/>
            <person name="Okwuonu G."/>
            <person name="Ongeri F."/>
            <person name="Osuji N."/>
            <person name="Pu L.-L."/>
            <person name="Puazo M."/>
            <person name="Quiroz J."/>
            <person name="Raj R."/>
            <person name="Rajbhandari K."/>
            <person name="Reid J.G."/>
            <person name="Santibanez J."/>
            <person name="Sexton D."/>
            <person name="Skinner E."/>
            <person name="Vee V."/>
            <person name="Weissenberger G."/>
            <person name="Wu Y."/>
            <person name="Xin Y."/>
            <person name="Han Y."/>
            <person name="Campbell C."/>
            <person name="Brown A."/>
            <person name="Sullivan B."/>
            <person name="Shelton J."/>
            <person name="Brown S."/>
            <person name="Dudchenko O."/>
            <person name="Machol I."/>
            <person name="Durand N."/>
            <person name="Shamim M."/>
            <person name="Lieberman A."/>
            <person name="Muzny D.M."/>
            <person name="Richards S."/>
            <person name="Yoder A."/>
            <person name="Worley K.C."/>
            <person name="Rogers J."/>
            <person name="Gibbs R.A."/>
        </authorList>
    </citation>
    <scope>NUCLEOTIDE SEQUENCE [LARGE SCALE GENOMIC DNA]</scope>
</reference>
<evidence type="ECO:0000313" key="3">
    <source>
        <dbReference type="Proteomes" id="UP000694394"/>
    </source>
</evidence>
<feature type="compositionally biased region" description="Basic and acidic residues" evidence="1">
    <location>
        <begin position="108"/>
        <end position="117"/>
    </location>
</feature>
<keyword evidence="3" id="KW-1185">Reference proteome</keyword>
<dbReference type="InterPro" id="IPR027930">
    <property type="entry name" value="DUF4609"/>
</dbReference>
<name>A0A8B7EE13_MICMU</name>
<feature type="compositionally biased region" description="Basic and acidic residues" evidence="1">
    <location>
        <begin position="11"/>
        <end position="51"/>
    </location>
</feature>
<dbReference type="GeneTree" id="ENSGT00390000014546"/>
<dbReference type="GeneID" id="105855944"/>
<dbReference type="CTD" id="124045"/>
<accession>A0A8B7EE13</accession>
<evidence type="ECO:0000256" key="1">
    <source>
        <dbReference type="SAM" id="MobiDB-lite"/>
    </source>
</evidence>
<protein>
    <submittedName>
        <fullName evidence="2">Spermatosis associated 33</fullName>
    </submittedName>
</protein>